<name>A0A382DQU0_9ZZZZ</name>
<dbReference type="EMBL" id="UINC01040292">
    <property type="protein sequence ID" value="SVB39957.1"/>
    <property type="molecule type" value="Genomic_DNA"/>
</dbReference>
<reference evidence="1" key="1">
    <citation type="submission" date="2018-05" db="EMBL/GenBank/DDBJ databases">
        <authorList>
            <person name="Lanie J.A."/>
            <person name="Ng W.-L."/>
            <person name="Kazmierczak K.M."/>
            <person name="Andrzejewski T.M."/>
            <person name="Davidsen T.M."/>
            <person name="Wayne K.J."/>
            <person name="Tettelin H."/>
            <person name="Glass J.I."/>
            <person name="Rusch D."/>
            <person name="Podicherti R."/>
            <person name="Tsui H.-C.T."/>
            <person name="Winkler M.E."/>
        </authorList>
    </citation>
    <scope>NUCLEOTIDE SEQUENCE</scope>
</reference>
<dbReference type="AlphaFoldDB" id="A0A382DQU0"/>
<gene>
    <name evidence="1" type="ORF">METZ01_LOCUS192811</name>
</gene>
<organism evidence="1">
    <name type="scientific">marine metagenome</name>
    <dbReference type="NCBI Taxonomy" id="408172"/>
    <lineage>
        <taxon>unclassified sequences</taxon>
        <taxon>metagenomes</taxon>
        <taxon>ecological metagenomes</taxon>
    </lineage>
</organism>
<proteinExistence type="predicted"/>
<evidence type="ECO:0000313" key="1">
    <source>
        <dbReference type="EMBL" id="SVB39957.1"/>
    </source>
</evidence>
<feature type="non-terminal residue" evidence="1">
    <location>
        <position position="141"/>
    </location>
</feature>
<protein>
    <submittedName>
        <fullName evidence="1">Uncharacterized protein</fullName>
    </submittedName>
</protein>
<sequence length="141" mass="16131">MAKPEKQVIKRQIYEPFGFQVGVYDLDCDPSVNNSLLKRAYALDKFSRENTDAFWEVPGANMGVRTKYNDNDESFIGAHTWIMNRIHNFPGFPDEILGKIMTCTYDYAKYIGASLKAPDNCMLYIERCWSTITKPGDVIKG</sequence>
<accession>A0A382DQU0</accession>